<evidence type="ECO:0000256" key="1">
    <source>
        <dbReference type="ARBA" id="ARBA00007626"/>
    </source>
</evidence>
<feature type="repeat" description="PPR" evidence="3">
    <location>
        <begin position="216"/>
        <end position="246"/>
    </location>
</feature>
<dbReference type="Pfam" id="PF23276">
    <property type="entry name" value="TPR_24"/>
    <property type="match status" value="1"/>
</dbReference>
<sequence>MKRFIINQTNHLLNRNTSRYLYRSFTSNKSKDDDYYDAENPETQTFNWFSSRMEKKVNTFQSKINKEEQQQIKQEQERDNKIELNNTFENTFNHYFDLLKDEYLQQELTAAGKEIRDNAEISGANLSLTTLVRVCGKINNRQDRVKELVKKLLASNNINQNTIESVELKNVKFDVIQCHQLLKEYSIRDKIDMVQELFNFIQDNSDRITNDSLDNKVITYQLLVEAYANKGNIEKCFSIVEEMERKLGVERNLAIKRLIISGYSHSNQPEKARDMLNQLLAFAPHEPVDIVSFNSVLSAFSRHGDIDSMHKLYSMVSSSGRLVEDHNTIQYLVEGYLKTNQLDTAIALLHAKHNQPSLATTTQSFHHIFTRLGKLGRLEEMFSLFNDLLMSPNKAVVESLPVDIAFHDISSVSDLITHSYKPNINTINIMIDSCCQCNNITKAFEIYNTLIPKFNLKPNSETFSNLEAISFKLSQMDMYRKYCVNDFHISKLT</sequence>
<organism evidence="6 7">
    <name type="scientific">Polysphondylium violaceum</name>
    <dbReference type="NCBI Taxonomy" id="133409"/>
    <lineage>
        <taxon>Eukaryota</taxon>
        <taxon>Amoebozoa</taxon>
        <taxon>Evosea</taxon>
        <taxon>Eumycetozoa</taxon>
        <taxon>Dictyostelia</taxon>
        <taxon>Dictyosteliales</taxon>
        <taxon>Dictyosteliaceae</taxon>
        <taxon>Polysphondylium</taxon>
    </lineage>
</organism>
<dbReference type="Proteomes" id="UP000695562">
    <property type="component" value="Unassembled WGS sequence"/>
</dbReference>
<evidence type="ECO:0000313" key="7">
    <source>
        <dbReference type="Proteomes" id="UP000695562"/>
    </source>
</evidence>
<dbReference type="OrthoDB" id="185373at2759"/>
<keyword evidence="7" id="KW-1185">Reference proteome</keyword>
<dbReference type="InterPro" id="IPR057027">
    <property type="entry name" value="TPR_mt"/>
</dbReference>
<comment type="similarity">
    <text evidence="1">Belongs to the PPR family. P subfamily.</text>
</comment>
<dbReference type="PANTHER" id="PTHR46128:SF329">
    <property type="entry name" value="MITOCHONDRIAL GROUP I INTRON SPLICING FACTOR DMR1"/>
    <property type="match status" value="1"/>
</dbReference>
<keyword evidence="2" id="KW-0677">Repeat</keyword>
<dbReference type="PROSITE" id="PS51375">
    <property type="entry name" value="PPR"/>
    <property type="match status" value="3"/>
</dbReference>
<dbReference type="NCBIfam" id="TIGR00756">
    <property type="entry name" value="PPR"/>
    <property type="match status" value="3"/>
</dbReference>
<proteinExistence type="inferred from homology"/>
<dbReference type="InterPro" id="IPR011990">
    <property type="entry name" value="TPR-like_helical_dom_sf"/>
</dbReference>
<evidence type="ECO:0000256" key="2">
    <source>
        <dbReference type="ARBA" id="ARBA00022737"/>
    </source>
</evidence>
<gene>
    <name evidence="6" type="ORF">CYY_007938</name>
</gene>
<dbReference type="InterPro" id="IPR002885">
    <property type="entry name" value="PPR_rpt"/>
</dbReference>
<protein>
    <recommendedName>
        <fullName evidence="5">Pentatricopeptide repeat-containing protein-mitochondrial domain-containing protein</fullName>
    </recommendedName>
</protein>
<name>A0A8J4V4H6_9MYCE</name>
<keyword evidence="4" id="KW-0175">Coiled coil</keyword>
<dbReference type="EMBL" id="AJWJ01000451">
    <property type="protein sequence ID" value="KAF2070739.1"/>
    <property type="molecule type" value="Genomic_DNA"/>
</dbReference>
<accession>A0A8J4V4H6</accession>
<feature type="repeat" description="PPR" evidence="3">
    <location>
        <begin position="289"/>
        <end position="323"/>
    </location>
</feature>
<comment type="caution">
    <text evidence="6">The sequence shown here is derived from an EMBL/GenBank/DDBJ whole genome shotgun (WGS) entry which is preliminary data.</text>
</comment>
<evidence type="ECO:0000256" key="3">
    <source>
        <dbReference type="PROSITE-ProRule" id="PRU00708"/>
    </source>
</evidence>
<reference evidence="6" key="1">
    <citation type="submission" date="2020-01" db="EMBL/GenBank/DDBJ databases">
        <title>Development of genomics and gene disruption for Polysphondylium violaceum indicates a role for the polyketide synthase stlB in stalk morphogenesis.</title>
        <authorList>
            <person name="Narita B."/>
            <person name="Kawabe Y."/>
            <person name="Kin K."/>
            <person name="Saito T."/>
            <person name="Gibbs R."/>
            <person name="Kuspa A."/>
            <person name="Muzny D."/>
            <person name="Queller D."/>
            <person name="Richards S."/>
            <person name="Strassman J."/>
            <person name="Sucgang R."/>
            <person name="Worley K."/>
            <person name="Schaap P."/>
        </authorList>
    </citation>
    <scope>NUCLEOTIDE SEQUENCE</scope>
    <source>
        <strain evidence="6">QSvi11</strain>
    </source>
</reference>
<dbReference type="Gene3D" id="1.25.40.10">
    <property type="entry name" value="Tetratricopeptide repeat domain"/>
    <property type="match status" value="3"/>
</dbReference>
<evidence type="ECO:0000313" key="6">
    <source>
        <dbReference type="EMBL" id="KAF2070739.1"/>
    </source>
</evidence>
<feature type="domain" description="Pentatricopeptide repeat-containing protein-mitochondrial" evidence="5">
    <location>
        <begin position="212"/>
        <end position="314"/>
    </location>
</feature>
<dbReference type="Pfam" id="PF01535">
    <property type="entry name" value="PPR"/>
    <property type="match status" value="1"/>
</dbReference>
<dbReference type="PANTHER" id="PTHR46128">
    <property type="entry name" value="MITOCHONDRIAL GROUP I INTRON SPLICING FACTOR CCM1"/>
    <property type="match status" value="1"/>
</dbReference>
<dbReference type="AlphaFoldDB" id="A0A8J4V4H6"/>
<evidence type="ECO:0000256" key="4">
    <source>
        <dbReference type="SAM" id="Coils"/>
    </source>
</evidence>
<evidence type="ECO:0000259" key="5">
    <source>
        <dbReference type="Pfam" id="PF23276"/>
    </source>
</evidence>
<feature type="coiled-coil region" evidence="4">
    <location>
        <begin position="50"/>
        <end position="86"/>
    </location>
</feature>
<dbReference type="InterPro" id="IPR050872">
    <property type="entry name" value="PPR_P_subfamily"/>
</dbReference>
<feature type="repeat" description="PPR" evidence="3">
    <location>
        <begin position="423"/>
        <end position="458"/>
    </location>
</feature>